<feature type="domain" description="Tryptophan synthase beta chain-like PALP" evidence="13">
    <location>
        <begin position="100"/>
        <end position="316"/>
    </location>
</feature>
<evidence type="ECO:0000256" key="3">
    <source>
        <dbReference type="ARBA" id="ARBA00005517"/>
    </source>
</evidence>
<sequence>MLFHSTRGKDNNKTFEEVLMQGLADDGGLFMPDNWPKVDIKHLQELKTFVDVAKYIVPMFTKSSYSDDEVRDLLDNTWHNFSEEDLIKIFDINETTSVLELFHGPTAAFKDFGLQLAAAFFNKTLQKQNKTAIVFGATSGDTGSAAIDACKEFELIKSFILIPEGNMSEIQRKQMTTVNKPNVFPILASGTFDDCQDIVKKGFSERTFLKEDQYLLAVNSINWVRIIGQICYYFFASLKVNKLSNPLNFSVPTGNFGNVFACYAASKMGMPLEKIIVAVNDNDILDRFFRNNDYSKRTVSETISPSMDISVASNFERLMYDFYLSRDSEACARLYSEFPSQSIKIDDEMWQKSVDLFMSVSIDDNSTYNSMNFYNKEYDYIMDPHTAVAADAVNNLREELRNKTIILATAHPAKFPNALKNAGIKNDSIPHNLKEVLAKEEIAEKLDASENSIFNYIKKNN</sequence>
<feature type="domain" description="Threonine synthase N-terminal" evidence="14">
    <location>
        <begin position="3"/>
        <end position="77"/>
    </location>
</feature>
<dbReference type="NCBIfam" id="TIGR00260">
    <property type="entry name" value="thrC"/>
    <property type="match status" value="1"/>
</dbReference>
<dbReference type="UniPathway" id="UPA00050">
    <property type="reaction ID" value="UER00065"/>
</dbReference>
<dbReference type="InterPro" id="IPR001926">
    <property type="entry name" value="TrpB-like_PALP"/>
</dbReference>
<evidence type="ECO:0000313" key="16">
    <source>
        <dbReference type="Proteomes" id="UP000319384"/>
    </source>
</evidence>
<dbReference type="Pfam" id="PF24857">
    <property type="entry name" value="THR4_C"/>
    <property type="match status" value="1"/>
</dbReference>
<comment type="cofactor">
    <cofactor evidence="1 12">
        <name>pyridoxal 5'-phosphate</name>
        <dbReference type="ChEBI" id="CHEBI:597326"/>
    </cofactor>
</comment>
<dbReference type="InterPro" id="IPR004450">
    <property type="entry name" value="Thr_synthase-like"/>
</dbReference>
<comment type="catalytic activity">
    <reaction evidence="10">
        <text>O-phospho-L-homoserine + H2O = L-threonine + phosphate</text>
        <dbReference type="Rhea" id="RHEA:10840"/>
        <dbReference type="ChEBI" id="CHEBI:15377"/>
        <dbReference type="ChEBI" id="CHEBI:43474"/>
        <dbReference type="ChEBI" id="CHEBI:57590"/>
        <dbReference type="ChEBI" id="CHEBI:57926"/>
        <dbReference type="EC" id="4.2.3.1"/>
    </reaction>
</comment>
<evidence type="ECO:0000256" key="1">
    <source>
        <dbReference type="ARBA" id="ARBA00001933"/>
    </source>
</evidence>
<dbReference type="GO" id="GO:0030170">
    <property type="term" value="F:pyridoxal phosphate binding"/>
    <property type="evidence" value="ECO:0007669"/>
    <property type="project" value="InterPro"/>
</dbReference>
<dbReference type="GO" id="GO:0004795">
    <property type="term" value="F:threonine synthase activity"/>
    <property type="evidence" value="ECO:0007669"/>
    <property type="project" value="UniProtKB-UniRule"/>
</dbReference>
<dbReference type="GO" id="GO:0009088">
    <property type="term" value="P:threonine biosynthetic process"/>
    <property type="evidence" value="ECO:0007669"/>
    <property type="project" value="UniProtKB-UniRule"/>
</dbReference>
<keyword evidence="6" id="KW-0028">Amino-acid biosynthesis</keyword>
<dbReference type="AlphaFoldDB" id="A0A520MWF7"/>
<evidence type="ECO:0000256" key="2">
    <source>
        <dbReference type="ARBA" id="ARBA00004979"/>
    </source>
</evidence>
<keyword evidence="7" id="KW-0791">Threonine biosynthesis</keyword>
<comment type="caution">
    <text evidence="15">The sequence shown here is derived from an EMBL/GenBank/DDBJ whole genome shotgun (WGS) entry which is preliminary data.</text>
</comment>
<evidence type="ECO:0000256" key="5">
    <source>
        <dbReference type="ARBA" id="ARBA00018679"/>
    </source>
</evidence>
<evidence type="ECO:0000256" key="12">
    <source>
        <dbReference type="PIRSR" id="PIRSR604450-51"/>
    </source>
</evidence>
<evidence type="ECO:0000259" key="13">
    <source>
        <dbReference type="Pfam" id="PF00291"/>
    </source>
</evidence>
<dbReference type="InterPro" id="IPR037158">
    <property type="entry name" value="Thr_synth_N_sf"/>
</dbReference>
<evidence type="ECO:0000256" key="4">
    <source>
        <dbReference type="ARBA" id="ARBA00013028"/>
    </source>
</evidence>
<evidence type="ECO:0000256" key="9">
    <source>
        <dbReference type="ARBA" id="ARBA00023239"/>
    </source>
</evidence>
<dbReference type="SUPFAM" id="SSF53686">
    <property type="entry name" value="Tryptophan synthase beta subunit-like PLP-dependent enzymes"/>
    <property type="match status" value="1"/>
</dbReference>
<evidence type="ECO:0000313" key="15">
    <source>
        <dbReference type="EMBL" id="RZO25551.1"/>
    </source>
</evidence>
<comment type="pathway">
    <text evidence="2">Amino-acid biosynthesis; L-threonine biosynthesis; L-threonine from L-aspartate: step 5/5.</text>
</comment>
<comment type="similarity">
    <text evidence="3">Belongs to the threonine synthase family.</text>
</comment>
<evidence type="ECO:0000256" key="11">
    <source>
        <dbReference type="NCBIfam" id="TIGR00260"/>
    </source>
</evidence>
<reference evidence="15 16" key="1">
    <citation type="submission" date="2019-02" db="EMBL/GenBank/DDBJ databases">
        <title>Prokaryotic population dynamics and viral predation in marine succession experiment using metagenomics: the confinement effect.</title>
        <authorList>
            <person name="Haro-Moreno J.M."/>
            <person name="Rodriguez-Valera F."/>
            <person name="Lopez-Perez M."/>
        </authorList>
    </citation>
    <scope>NUCLEOTIDE SEQUENCE [LARGE SCALE GENOMIC DNA]</scope>
    <source>
        <strain evidence="15">MED-G162</strain>
    </source>
</reference>
<protein>
    <recommendedName>
        <fullName evidence="5 11">Threonine synthase</fullName>
        <ecNumber evidence="4 11">4.2.3.1</ecNumber>
    </recommendedName>
</protein>
<dbReference type="InterPro" id="IPR000634">
    <property type="entry name" value="Ser/Thr_deHydtase_PyrdxlP-BS"/>
</dbReference>
<evidence type="ECO:0000259" key="14">
    <source>
        <dbReference type="Pfam" id="PF14821"/>
    </source>
</evidence>
<dbReference type="PANTHER" id="PTHR42690">
    <property type="entry name" value="THREONINE SYNTHASE FAMILY MEMBER"/>
    <property type="match status" value="1"/>
</dbReference>
<dbReference type="Proteomes" id="UP000319384">
    <property type="component" value="Unassembled WGS sequence"/>
</dbReference>
<feature type="modified residue" description="N6-(pyridoxal phosphate)lysine" evidence="12">
    <location>
        <position position="110"/>
    </location>
</feature>
<dbReference type="InterPro" id="IPR051166">
    <property type="entry name" value="Threonine_Synthase"/>
</dbReference>
<evidence type="ECO:0000256" key="7">
    <source>
        <dbReference type="ARBA" id="ARBA00022697"/>
    </source>
</evidence>
<dbReference type="Pfam" id="PF14821">
    <property type="entry name" value="Thr_synth_N"/>
    <property type="match status" value="1"/>
</dbReference>
<dbReference type="Gene3D" id="3.40.50.1100">
    <property type="match status" value="2"/>
</dbReference>
<gene>
    <name evidence="15" type="ORF">EVA95_03415</name>
</gene>
<proteinExistence type="inferred from homology"/>
<keyword evidence="8 12" id="KW-0663">Pyridoxal phosphate</keyword>
<dbReference type="Pfam" id="PF00291">
    <property type="entry name" value="PALP"/>
    <property type="match status" value="1"/>
</dbReference>
<evidence type="ECO:0000256" key="6">
    <source>
        <dbReference type="ARBA" id="ARBA00022605"/>
    </source>
</evidence>
<accession>A0A520MWF7</accession>
<evidence type="ECO:0000256" key="8">
    <source>
        <dbReference type="ARBA" id="ARBA00022898"/>
    </source>
</evidence>
<organism evidence="15 16">
    <name type="scientific">SAR86 cluster bacterium</name>
    <dbReference type="NCBI Taxonomy" id="2030880"/>
    <lineage>
        <taxon>Bacteria</taxon>
        <taxon>Pseudomonadati</taxon>
        <taxon>Pseudomonadota</taxon>
        <taxon>Gammaproteobacteria</taxon>
        <taxon>SAR86 cluster</taxon>
    </lineage>
</organism>
<dbReference type="PANTHER" id="PTHR42690:SF1">
    <property type="entry name" value="THREONINE SYNTHASE-LIKE 2"/>
    <property type="match status" value="1"/>
</dbReference>
<dbReference type="EMBL" id="SHBH01000033">
    <property type="protein sequence ID" value="RZO25551.1"/>
    <property type="molecule type" value="Genomic_DNA"/>
</dbReference>
<keyword evidence="9 15" id="KW-0456">Lyase</keyword>
<dbReference type="EC" id="4.2.3.1" evidence="4 11"/>
<dbReference type="InterPro" id="IPR029144">
    <property type="entry name" value="Thr_synth_N"/>
</dbReference>
<evidence type="ECO:0000256" key="10">
    <source>
        <dbReference type="ARBA" id="ARBA00049144"/>
    </source>
</evidence>
<dbReference type="Gene3D" id="3.90.1380.10">
    <property type="entry name" value="Threonine synthase, N-terminal domain"/>
    <property type="match status" value="1"/>
</dbReference>
<name>A0A520MWF7_9GAMM</name>
<dbReference type="PROSITE" id="PS00165">
    <property type="entry name" value="DEHYDRATASE_SER_THR"/>
    <property type="match status" value="1"/>
</dbReference>
<dbReference type="InterPro" id="IPR036052">
    <property type="entry name" value="TrpB-like_PALP_sf"/>
</dbReference>